<proteinExistence type="predicted"/>
<reference evidence="1" key="1">
    <citation type="submission" date="2020-11" db="EMBL/GenBank/DDBJ databases">
        <title>Complete genome sequence of a novel pathogenic Methylobacterium strain isolated from rice in Vietnam.</title>
        <authorList>
            <person name="Lai K."/>
            <person name="Okazaki S."/>
            <person name="Higashi K."/>
            <person name="Mori H."/>
            <person name="Toyoda A."/>
            <person name="Kurokawa K."/>
        </authorList>
    </citation>
    <scope>NUCLEOTIDE SEQUENCE</scope>
    <source>
        <strain evidence="1">VL1</strain>
    </source>
</reference>
<accession>A0A8H8WXM6</accession>
<sequence>MAASGPEERSVWPGWPVTACGAVLIGRFAGPVKRFLGVVRVVPQGRPFEMDRGGG</sequence>
<dbReference type="EMBL" id="AP024145">
    <property type="protein sequence ID" value="BCM86294.1"/>
    <property type="molecule type" value="Genomic_DNA"/>
</dbReference>
<evidence type="ECO:0000313" key="2">
    <source>
        <dbReference type="Proteomes" id="UP000663508"/>
    </source>
</evidence>
<evidence type="ECO:0000313" key="1">
    <source>
        <dbReference type="EMBL" id="BCM86294.1"/>
    </source>
</evidence>
<gene>
    <name evidence="1" type="ORF">mvi_47550</name>
</gene>
<name>A0A8H8WXM6_9HYPH</name>
<dbReference type="AlphaFoldDB" id="A0A8H8WXM6"/>
<dbReference type="Proteomes" id="UP000663508">
    <property type="component" value="Chromosome"/>
</dbReference>
<dbReference type="KEGG" id="mind:mvi_47550"/>
<organism evidence="1 2">
    <name type="scientific">Methylobacterium indicum</name>
    <dbReference type="NCBI Taxonomy" id="1775910"/>
    <lineage>
        <taxon>Bacteria</taxon>
        <taxon>Pseudomonadati</taxon>
        <taxon>Pseudomonadota</taxon>
        <taxon>Alphaproteobacteria</taxon>
        <taxon>Hyphomicrobiales</taxon>
        <taxon>Methylobacteriaceae</taxon>
        <taxon>Methylobacterium</taxon>
    </lineage>
</organism>
<protein>
    <submittedName>
        <fullName evidence="1">Uncharacterized protein</fullName>
    </submittedName>
</protein>